<feature type="transmembrane region" description="Helical" evidence="1">
    <location>
        <begin position="219"/>
        <end position="241"/>
    </location>
</feature>
<dbReference type="EMBL" id="UINC01007176">
    <property type="protein sequence ID" value="SVA31838.1"/>
    <property type="molecule type" value="Genomic_DNA"/>
</dbReference>
<feature type="transmembrane region" description="Helical" evidence="1">
    <location>
        <begin position="52"/>
        <end position="70"/>
    </location>
</feature>
<evidence type="ECO:0000313" key="3">
    <source>
        <dbReference type="EMBL" id="SVA31838.1"/>
    </source>
</evidence>
<feature type="transmembrane region" description="Helical" evidence="1">
    <location>
        <begin position="250"/>
        <end position="269"/>
    </location>
</feature>
<organism evidence="3">
    <name type="scientific">marine metagenome</name>
    <dbReference type="NCBI Taxonomy" id="408172"/>
    <lineage>
        <taxon>unclassified sequences</taxon>
        <taxon>metagenomes</taxon>
        <taxon>ecological metagenomes</taxon>
    </lineage>
</organism>
<dbReference type="InterPro" id="IPR000620">
    <property type="entry name" value="EamA_dom"/>
</dbReference>
<feature type="transmembrane region" description="Helical" evidence="1">
    <location>
        <begin position="163"/>
        <end position="181"/>
    </location>
</feature>
<feature type="transmembrane region" description="Helical" evidence="1">
    <location>
        <begin position="137"/>
        <end position="157"/>
    </location>
</feature>
<feature type="transmembrane region" description="Helical" evidence="1">
    <location>
        <begin position="21"/>
        <end position="40"/>
    </location>
</feature>
<dbReference type="AlphaFoldDB" id="A0A381UW49"/>
<name>A0A381UW49_9ZZZZ</name>
<dbReference type="InterPro" id="IPR037185">
    <property type="entry name" value="EmrE-like"/>
</dbReference>
<feature type="transmembrane region" description="Helical" evidence="1">
    <location>
        <begin position="188"/>
        <end position="207"/>
    </location>
</feature>
<keyword evidence="1" id="KW-0472">Membrane</keyword>
<keyword evidence="1" id="KW-0812">Transmembrane</keyword>
<protein>
    <recommendedName>
        <fullName evidence="2">EamA domain-containing protein</fullName>
    </recommendedName>
</protein>
<feature type="transmembrane region" description="Helical" evidence="1">
    <location>
        <begin position="275"/>
        <end position="294"/>
    </location>
</feature>
<feature type="domain" description="EamA" evidence="2">
    <location>
        <begin position="163"/>
        <end position="289"/>
    </location>
</feature>
<dbReference type="SUPFAM" id="SSF103481">
    <property type="entry name" value="Multidrug resistance efflux transporter EmrE"/>
    <property type="match status" value="2"/>
</dbReference>
<gene>
    <name evidence="3" type="ORF">METZ01_LOCUS84692</name>
</gene>
<proteinExistence type="predicted"/>
<feature type="domain" description="EamA" evidence="2">
    <location>
        <begin position="22"/>
        <end position="153"/>
    </location>
</feature>
<dbReference type="Pfam" id="PF00892">
    <property type="entry name" value="EamA"/>
    <property type="match status" value="2"/>
</dbReference>
<evidence type="ECO:0000256" key="1">
    <source>
        <dbReference type="SAM" id="Phobius"/>
    </source>
</evidence>
<reference evidence="3" key="1">
    <citation type="submission" date="2018-05" db="EMBL/GenBank/DDBJ databases">
        <authorList>
            <person name="Lanie J.A."/>
            <person name="Ng W.-L."/>
            <person name="Kazmierczak K.M."/>
            <person name="Andrzejewski T.M."/>
            <person name="Davidsen T.M."/>
            <person name="Wayne K.J."/>
            <person name="Tettelin H."/>
            <person name="Glass J.I."/>
            <person name="Rusch D."/>
            <person name="Podicherti R."/>
            <person name="Tsui H.-C.T."/>
            <person name="Winkler M.E."/>
        </authorList>
    </citation>
    <scope>NUCLEOTIDE SEQUENCE</scope>
</reference>
<accession>A0A381UW49</accession>
<sequence>MSEPHRTSGSEHTNTAERRGYAIGLMVASSVVISFTGLIVRHVDADPMVMNFYRALSLMVAVTLILAIQYRRMAITHVIRIGWPGIAGGVMLTVAAICFLQSMTHTTVANTLFILGAIPFFTAALAWVFLRERPTRATLWAMMIAFSGITVMLGEGFGAGSAYGNLMAMGTAICFSVYTVIVRRNRHVNMLPALLVSTVLIVLVAGVTRYGSLTIPMDDLVLCILWGGVLSGFTSVCFIVASRHLAAAELTLFMLLEFALGPVWVWLFVNEIPSRWTLLGGSLVVVAVITRALVELRQPLPSGSG</sequence>
<keyword evidence="1" id="KW-1133">Transmembrane helix</keyword>
<feature type="transmembrane region" description="Helical" evidence="1">
    <location>
        <begin position="82"/>
        <end position="102"/>
    </location>
</feature>
<feature type="transmembrane region" description="Helical" evidence="1">
    <location>
        <begin position="108"/>
        <end position="130"/>
    </location>
</feature>
<dbReference type="GO" id="GO:0016020">
    <property type="term" value="C:membrane"/>
    <property type="evidence" value="ECO:0007669"/>
    <property type="project" value="InterPro"/>
</dbReference>
<dbReference type="PANTHER" id="PTHR22911">
    <property type="entry name" value="ACYL-MALONYL CONDENSING ENZYME-RELATED"/>
    <property type="match status" value="1"/>
</dbReference>
<evidence type="ECO:0000259" key="2">
    <source>
        <dbReference type="Pfam" id="PF00892"/>
    </source>
</evidence>